<sequence length="107" mass="12162">MYDLGQTPGRGQSELWQATSASGVFDFYLEATLLFLSTGASYSSFQYPTRISKQSLSQIVPDTCQAIYDELKDEYLQWERAHRWFAVVSSSMTSFTLVIAAHTTENW</sequence>
<dbReference type="Proteomes" id="UP000324222">
    <property type="component" value="Unassembled WGS sequence"/>
</dbReference>
<organism evidence="1 2">
    <name type="scientific">Portunus trituberculatus</name>
    <name type="common">Swimming crab</name>
    <name type="synonym">Neptunus trituberculatus</name>
    <dbReference type="NCBI Taxonomy" id="210409"/>
    <lineage>
        <taxon>Eukaryota</taxon>
        <taxon>Metazoa</taxon>
        <taxon>Ecdysozoa</taxon>
        <taxon>Arthropoda</taxon>
        <taxon>Crustacea</taxon>
        <taxon>Multicrustacea</taxon>
        <taxon>Malacostraca</taxon>
        <taxon>Eumalacostraca</taxon>
        <taxon>Eucarida</taxon>
        <taxon>Decapoda</taxon>
        <taxon>Pleocyemata</taxon>
        <taxon>Brachyura</taxon>
        <taxon>Eubrachyura</taxon>
        <taxon>Portunoidea</taxon>
        <taxon>Portunidae</taxon>
        <taxon>Portuninae</taxon>
        <taxon>Portunus</taxon>
    </lineage>
</organism>
<keyword evidence="2" id="KW-1185">Reference proteome</keyword>
<accession>A0A5B7II36</accession>
<proteinExistence type="predicted"/>
<evidence type="ECO:0000313" key="1">
    <source>
        <dbReference type="EMBL" id="MPC81626.1"/>
    </source>
</evidence>
<dbReference type="EMBL" id="VSRR010057514">
    <property type="protein sequence ID" value="MPC81626.1"/>
    <property type="molecule type" value="Genomic_DNA"/>
</dbReference>
<name>A0A5B7II36_PORTR</name>
<reference evidence="1 2" key="1">
    <citation type="submission" date="2019-05" db="EMBL/GenBank/DDBJ databases">
        <title>Another draft genome of Portunus trituberculatus and its Hox gene families provides insights of decapod evolution.</title>
        <authorList>
            <person name="Jeong J.-H."/>
            <person name="Song I."/>
            <person name="Kim S."/>
            <person name="Choi T."/>
            <person name="Kim D."/>
            <person name="Ryu S."/>
            <person name="Kim W."/>
        </authorList>
    </citation>
    <scope>NUCLEOTIDE SEQUENCE [LARGE SCALE GENOMIC DNA]</scope>
    <source>
        <tissue evidence="1">Muscle</tissue>
    </source>
</reference>
<gene>
    <name evidence="1" type="ORF">E2C01_076254</name>
</gene>
<evidence type="ECO:0000313" key="2">
    <source>
        <dbReference type="Proteomes" id="UP000324222"/>
    </source>
</evidence>
<comment type="caution">
    <text evidence="1">The sequence shown here is derived from an EMBL/GenBank/DDBJ whole genome shotgun (WGS) entry which is preliminary data.</text>
</comment>
<protein>
    <submittedName>
        <fullName evidence="1">Uncharacterized protein</fullName>
    </submittedName>
</protein>
<dbReference type="AlphaFoldDB" id="A0A5B7II36"/>